<protein>
    <submittedName>
        <fullName evidence="4">GNAT family N-acetyltransferase</fullName>
    </submittedName>
</protein>
<dbReference type="InterPro" id="IPR016181">
    <property type="entry name" value="Acyl_CoA_acyltransferase"/>
</dbReference>
<dbReference type="PROSITE" id="PS51186">
    <property type="entry name" value="GNAT"/>
    <property type="match status" value="1"/>
</dbReference>
<dbReference type="Gene3D" id="3.40.630.30">
    <property type="match status" value="1"/>
</dbReference>
<dbReference type="EMBL" id="JBBKZS010000021">
    <property type="protein sequence ID" value="MEJ8858937.1"/>
    <property type="molecule type" value="Genomic_DNA"/>
</dbReference>
<dbReference type="Pfam" id="PF00583">
    <property type="entry name" value="Acetyltransf_1"/>
    <property type="match status" value="1"/>
</dbReference>
<evidence type="ECO:0000313" key="4">
    <source>
        <dbReference type="EMBL" id="MEJ8858937.1"/>
    </source>
</evidence>
<sequence>MRIRLAVPADLPSFFEIRTSVHENEMSLEELASQGVTLQTLPLLMDENARAWVADLDGEVVAFVLASRLEARIVAMFVRPGHERQGLGRQLMYEAEEWLFSEGCEEIWLVTDDDERTRANGFYRHLGWKIDDLWDGPVRFIKRAPGRMAGGGQGGQSSKSHGT</sequence>
<keyword evidence="2" id="KW-0012">Acyltransferase</keyword>
<evidence type="ECO:0000256" key="2">
    <source>
        <dbReference type="ARBA" id="ARBA00023315"/>
    </source>
</evidence>
<gene>
    <name evidence="4" type="ORF">WKW79_30505</name>
</gene>
<organism evidence="4 5">
    <name type="scientific">Variovorax robiniae</name>
    <dbReference type="NCBI Taxonomy" id="1836199"/>
    <lineage>
        <taxon>Bacteria</taxon>
        <taxon>Pseudomonadati</taxon>
        <taxon>Pseudomonadota</taxon>
        <taxon>Betaproteobacteria</taxon>
        <taxon>Burkholderiales</taxon>
        <taxon>Comamonadaceae</taxon>
        <taxon>Variovorax</taxon>
    </lineage>
</organism>
<feature type="domain" description="N-acetyltransferase" evidence="3">
    <location>
        <begin position="1"/>
        <end position="145"/>
    </location>
</feature>
<reference evidence="4 5" key="1">
    <citation type="submission" date="2024-03" db="EMBL/GenBank/DDBJ databases">
        <title>Novel species of the genus Variovorax.</title>
        <authorList>
            <person name="Liu Q."/>
            <person name="Xin Y.-H."/>
        </authorList>
    </citation>
    <scope>NUCLEOTIDE SEQUENCE [LARGE SCALE GENOMIC DNA]</scope>
    <source>
        <strain evidence="4 5">KACC 18901</strain>
    </source>
</reference>
<evidence type="ECO:0000259" key="3">
    <source>
        <dbReference type="PROSITE" id="PS51186"/>
    </source>
</evidence>
<dbReference type="SUPFAM" id="SSF55729">
    <property type="entry name" value="Acyl-CoA N-acyltransferases (Nat)"/>
    <property type="match status" value="1"/>
</dbReference>
<keyword evidence="5" id="KW-1185">Reference proteome</keyword>
<keyword evidence="1" id="KW-0808">Transferase</keyword>
<dbReference type="PANTHER" id="PTHR43877">
    <property type="entry name" value="AMINOALKYLPHOSPHONATE N-ACETYLTRANSFERASE-RELATED-RELATED"/>
    <property type="match status" value="1"/>
</dbReference>
<evidence type="ECO:0000313" key="5">
    <source>
        <dbReference type="Proteomes" id="UP001367030"/>
    </source>
</evidence>
<dbReference type="Proteomes" id="UP001367030">
    <property type="component" value="Unassembled WGS sequence"/>
</dbReference>
<dbReference type="InterPro" id="IPR000182">
    <property type="entry name" value="GNAT_dom"/>
</dbReference>
<proteinExistence type="predicted"/>
<name>A0ABU8XJS9_9BURK</name>
<comment type="caution">
    <text evidence="4">The sequence shown here is derived from an EMBL/GenBank/DDBJ whole genome shotgun (WGS) entry which is preliminary data.</text>
</comment>
<dbReference type="InterPro" id="IPR050832">
    <property type="entry name" value="Bact_Acetyltransf"/>
</dbReference>
<dbReference type="RefSeq" id="WP_340338988.1">
    <property type="nucleotide sequence ID" value="NZ_JBBKZS010000021.1"/>
</dbReference>
<accession>A0ABU8XJS9</accession>
<evidence type="ECO:0000256" key="1">
    <source>
        <dbReference type="ARBA" id="ARBA00022679"/>
    </source>
</evidence>
<dbReference type="CDD" id="cd04301">
    <property type="entry name" value="NAT_SF"/>
    <property type="match status" value="1"/>
</dbReference>